<sequence>MVEGPGCALHGERIRARVRRGQAVRGVRGSALLAARPGAPGPAACTGVSMPKSFKNELQAPKPLSHF</sequence>
<name>A0A8C3SB87_CHESE</name>
<dbReference type="InterPro" id="IPR035937">
    <property type="entry name" value="FPG_N"/>
</dbReference>
<accession>A0A8C3SB87</accession>
<dbReference type="Ensembl" id="ENSCSRT00000011798.1">
    <property type="protein sequence ID" value="ENSCSRP00000011368.1"/>
    <property type="gene ID" value="ENSCSRG00000008482.1"/>
</dbReference>
<protein>
    <submittedName>
        <fullName evidence="1">Uncharacterized protein</fullName>
    </submittedName>
</protein>
<keyword evidence="2" id="KW-1185">Reference proteome</keyword>
<evidence type="ECO:0000313" key="1">
    <source>
        <dbReference type="Ensembl" id="ENSCSRP00000011368.1"/>
    </source>
</evidence>
<dbReference type="Gene3D" id="3.20.190.10">
    <property type="entry name" value="MutM-like, N-terminal"/>
    <property type="match status" value="1"/>
</dbReference>
<dbReference type="Proteomes" id="UP000694403">
    <property type="component" value="Unplaced"/>
</dbReference>
<dbReference type="AlphaFoldDB" id="A0A8C3SB87"/>
<reference evidence="1" key="1">
    <citation type="submission" date="2025-08" db="UniProtKB">
        <authorList>
            <consortium name="Ensembl"/>
        </authorList>
    </citation>
    <scope>IDENTIFICATION</scope>
</reference>
<evidence type="ECO:0000313" key="2">
    <source>
        <dbReference type="Proteomes" id="UP000694403"/>
    </source>
</evidence>
<proteinExistence type="predicted"/>
<organism evidence="1 2">
    <name type="scientific">Chelydra serpentina</name>
    <name type="common">Snapping turtle</name>
    <name type="synonym">Testudo serpentina</name>
    <dbReference type="NCBI Taxonomy" id="8475"/>
    <lineage>
        <taxon>Eukaryota</taxon>
        <taxon>Metazoa</taxon>
        <taxon>Chordata</taxon>
        <taxon>Craniata</taxon>
        <taxon>Vertebrata</taxon>
        <taxon>Euteleostomi</taxon>
        <taxon>Archelosauria</taxon>
        <taxon>Testudinata</taxon>
        <taxon>Testudines</taxon>
        <taxon>Cryptodira</taxon>
        <taxon>Durocryptodira</taxon>
        <taxon>Americhelydia</taxon>
        <taxon>Chelydroidea</taxon>
        <taxon>Chelydridae</taxon>
        <taxon>Chelydra</taxon>
    </lineage>
</organism>
<reference evidence="1" key="2">
    <citation type="submission" date="2025-09" db="UniProtKB">
        <authorList>
            <consortium name="Ensembl"/>
        </authorList>
    </citation>
    <scope>IDENTIFICATION</scope>
</reference>